<accession>A0A284VLZ0</accession>
<dbReference type="Gene3D" id="3.40.50.1820">
    <property type="entry name" value="alpha/beta hydrolase"/>
    <property type="match status" value="1"/>
</dbReference>
<sequence>MYFVRCLWKGHICRDRVRMILWKGWRLISGNEGNVSGYLKDSLMEENERFKNRGDVSMVKSSEIRNPFLLPYEFNIENMEKIIGAVNESGKAFSDYLEFLEVLERTQTEMPAWVTENRVILDLNTLKLRDFSKGGDGIYTLLVPPYSGHTSTIVDFAPEQSLVITLLENGINKVCSIDWKSATEYTKYYDIDNYLSELDICIDELGGRVNLAGMSQSGWLIAMYAARFPNKVNTLTIAGAPIDTDAGETKIKDYANKYPMEFFDGLVAAGGGIMRGDFVLAGYKSIYPNVQYLNKYVSLYENINKPPCIRMFEIFERWYEHTIDLPGKWYLQVVKEIFRENRFFKGEFVGLGKKLSLGNIKCPVYLLAGERDVLAPKEQVFNAEERLGTSKSEIVKDIANGGHIGLVMAKVPLMENWPKIIEWIKAHSASRL</sequence>
<name>A0A284VLZ0_9EURY</name>
<dbReference type="STRING" id="1392998.ANME2D_02270"/>
<reference evidence="2" key="1">
    <citation type="submission" date="2017-06" db="EMBL/GenBank/DDBJ databases">
        <authorList>
            <person name="Cremers G."/>
        </authorList>
    </citation>
    <scope>NUCLEOTIDE SEQUENCE [LARGE SCALE GENOMIC DNA]</scope>
</reference>
<dbReference type="InterPro" id="IPR029058">
    <property type="entry name" value="AB_hydrolase_fold"/>
</dbReference>
<dbReference type="PANTHER" id="PTHR36837">
    <property type="entry name" value="POLY(3-HYDROXYALKANOATE) POLYMERASE SUBUNIT PHAC"/>
    <property type="match status" value="1"/>
</dbReference>
<dbReference type="InterPro" id="IPR024501">
    <property type="entry name" value="DUF3141"/>
</dbReference>
<dbReference type="PANTHER" id="PTHR36837:SF2">
    <property type="entry name" value="POLY(3-HYDROXYALKANOATE) POLYMERASE SUBUNIT PHAC"/>
    <property type="match status" value="1"/>
</dbReference>
<organism evidence="1 2">
    <name type="scientific">Candidatus Methanoperedens nitratireducens</name>
    <dbReference type="NCBI Taxonomy" id="1392998"/>
    <lineage>
        <taxon>Archaea</taxon>
        <taxon>Methanobacteriati</taxon>
        <taxon>Methanobacteriota</taxon>
        <taxon>Stenosarchaea group</taxon>
        <taxon>Methanomicrobia</taxon>
        <taxon>Methanosarcinales</taxon>
        <taxon>ANME-2 cluster</taxon>
        <taxon>Candidatus Methanoperedentaceae</taxon>
        <taxon>Candidatus Methanoperedens</taxon>
    </lineage>
</organism>
<dbReference type="Proteomes" id="UP000218615">
    <property type="component" value="Unassembled WGS sequence"/>
</dbReference>
<dbReference type="SUPFAM" id="SSF53474">
    <property type="entry name" value="alpha/beta-Hydrolases"/>
    <property type="match status" value="1"/>
</dbReference>
<dbReference type="Pfam" id="PF11339">
    <property type="entry name" value="DUF3141"/>
    <property type="match status" value="1"/>
</dbReference>
<dbReference type="AlphaFoldDB" id="A0A284VLZ0"/>
<evidence type="ECO:0000313" key="2">
    <source>
        <dbReference type="Proteomes" id="UP000218615"/>
    </source>
</evidence>
<keyword evidence="2" id="KW-1185">Reference proteome</keyword>
<gene>
    <name evidence="1" type="ORF">MNV_1740045</name>
</gene>
<protein>
    <submittedName>
        <fullName evidence="1">PHB de-polymerase domain protein (Modular protein)</fullName>
    </submittedName>
</protein>
<evidence type="ECO:0000313" key="1">
    <source>
        <dbReference type="EMBL" id="SNQ60300.1"/>
    </source>
</evidence>
<dbReference type="InterPro" id="IPR051321">
    <property type="entry name" value="PHA/PHB_synthase"/>
</dbReference>
<dbReference type="EMBL" id="FZMP01000084">
    <property type="protein sequence ID" value="SNQ60300.1"/>
    <property type="molecule type" value="Genomic_DNA"/>
</dbReference>
<proteinExistence type="predicted"/>